<comment type="caution">
    <text evidence="2">The sequence shown here is derived from an EMBL/GenBank/DDBJ whole genome shotgun (WGS) entry which is preliminary data.</text>
</comment>
<accession>A0ABP9BUM6</accession>
<organism evidence="2 3">
    <name type="scientific">Lysobacter hankyongensis</name>
    <dbReference type="NCBI Taxonomy" id="1176535"/>
    <lineage>
        <taxon>Bacteria</taxon>
        <taxon>Pseudomonadati</taxon>
        <taxon>Pseudomonadota</taxon>
        <taxon>Gammaproteobacteria</taxon>
        <taxon>Lysobacterales</taxon>
        <taxon>Lysobacteraceae</taxon>
        <taxon>Lysobacter</taxon>
    </lineage>
</organism>
<dbReference type="NCBIfam" id="NF047646">
    <property type="entry name" value="REP_Tyr_transpos"/>
    <property type="match status" value="1"/>
</dbReference>
<protein>
    <submittedName>
        <fullName evidence="2">Transposase</fullName>
    </submittedName>
</protein>
<keyword evidence="3" id="KW-1185">Reference proteome</keyword>
<gene>
    <name evidence="2" type="ORF">GCM10023307_29010</name>
</gene>
<name>A0ABP9BUM6_9GAMM</name>
<dbReference type="SUPFAM" id="SSF143422">
    <property type="entry name" value="Transposase IS200-like"/>
    <property type="match status" value="1"/>
</dbReference>
<sequence>MPSIRLARGRRSETDRVYSITTVVRDREPIFRDAALAAIVIDELQQLSAHGHVQHFAWVLMPEHLHWLFALRRGELGYCVQLLKGRCARAINISRCGSGSVWQPGYFDHALRSDEAVRIHARYLIANPLRAGLVDEIGDYPYQWCAWDIDAL</sequence>
<dbReference type="PANTHER" id="PTHR36966">
    <property type="entry name" value="REP-ASSOCIATED TYROSINE TRANSPOSASE"/>
    <property type="match status" value="1"/>
</dbReference>
<evidence type="ECO:0000259" key="1">
    <source>
        <dbReference type="SMART" id="SM01321"/>
    </source>
</evidence>
<evidence type="ECO:0000313" key="2">
    <source>
        <dbReference type="EMBL" id="GAA4800762.1"/>
    </source>
</evidence>
<dbReference type="InterPro" id="IPR002686">
    <property type="entry name" value="Transposase_17"/>
</dbReference>
<dbReference type="Proteomes" id="UP001499959">
    <property type="component" value="Unassembled WGS sequence"/>
</dbReference>
<dbReference type="InterPro" id="IPR052715">
    <property type="entry name" value="RAYT_transposase"/>
</dbReference>
<reference evidence="3" key="1">
    <citation type="journal article" date="2019" name="Int. J. Syst. Evol. Microbiol.">
        <title>The Global Catalogue of Microorganisms (GCM) 10K type strain sequencing project: providing services to taxonomists for standard genome sequencing and annotation.</title>
        <authorList>
            <consortium name="The Broad Institute Genomics Platform"/>
            <consortium name="The Broad Institute Genome Sequencing Center for Infectious Disease"/>
            <person name="Wu L."/>
            <person name="Ma J."/>
        </authorList>
    </citation>
    <scope>NUCLEOTIDE SEQUENCE [LARGE SCALE GENOMIC DNA]</scope>
    <source>
        <strain evidence="3">JCM 18204</strain>
    </source>
</reference>
<dbReference type="Gene3D" id="3.30.70.1290">
    <property type="entry name" value="Transposase IS200-like"/>
    <property type="match status" value="1"/>
</dbReference>
<dbReference type="EMBL" id="BAABJE010000015">
    <property type="protein sequence ID" value="GAA4800762.1"/>
    <property type="molecule type" value="Genomic_DNA"/>
</dbReference>
<evidence type="ECO:0000313" key="3">
    <source>
        <dbReference type="Proteomes" id="UP001499959"/>
    </source>
</evidence>
<dbReference type="InterPro" id="IPR036515">
    <property type="entry name" value="Transposase_17_sf"/>
</dbReference>
<feature type="domain" description="Transposase IS200-like" evidence="1">
    <location>
        <begin position="13"/>
        <end position="127"/>
    </location>
</feature>
<dbReference type="Pfam" id="PF01797">
    <property type="entry name" value="Y1_Tnp"/>
    <property type="match status" value="1"/>
</dbReference>
<dbReference type="SMART" id="SM01321">
    <property type="entry name" value="Y1_Tnp"/>
    <property type="match status" value="1"/>
</dbReference>
<dbReference type="PANTHER" id="PTHR36966:SF1">
    <property type="entry name" value="REP-ASSOCIATED TYROSINE TRANSPOSASE"/>
    <property type="match status" value="1"/>
</dbReference>
<proteinExistence type="predicted"/>